<protein>
    <submittedName>
        <fullName evidence="1">Uncharacterized protein</fullName>
    </submittedName>
</protein>
<accession>A0A0F9S2I4</accession>
<reference evidence="1" key="1">
    <citation type="journal article" date="2015" name="Nature">
        <title>Complex archaea that bridge the gap between prokaryotes and eukaryotes.</title>
        <authorList>
            <person name="Spang A."/>
            <person name="Saw J.H."/>
            <person name="Jorgensen S.L."/>
            <person name="Zaremba-Niedzwiedzka K."/>
            <person name="Martijn J."/>
            <person name="Lind A.E."/>
            <person name="van Eijk R."/>
            <person name="Schleper C."/>
            <person name="Guy L."/>
            <person name="Ettema T.J."/>
        </authorList>
    </citation>
    <scope>NUCLEOTIDE SEQUENCE</scope>
</reference>
<evidence type="ECO:0000313" key="1">
    <source>
        <dbReference type="EMBL" id="KKN31321.1"/>
    </source>
</evidence>
<dbReference type="EMBL" id="LAZR01002339">
    <property type="protein sequence ID" value="KKN31321.1"/>
    <property type="molecule type" value="Genomic_DNA"/>
</dbReference>
<dbReference type="AlphaFoldDB" id="A0A0F9S2I4"/>
<name>A0A0F9S2I4_9ZZZZ</name>
<comment type="caution">
    <text evidence="1">The sequence shown here is derived from an EMBL/GenBank/DDBJ whole genome shotgun (WGS) entry which is preliminary data.</text>
</comment>
<proteinExistence type="predicted"/>
<sequence length="49" mass="6176">MNDLQKLYEEAEIDYNKKSKQYQYYIGLEDHQENYIYEKIKKIKKEKIK</sequence>
<gene>
    <name evidence="1" type="ORF">LCGC14_0825260</name>
</gene>
<organism evidence="1">
    <name type="scientific">marine sediment metagenome</name>
    <dbReference type="NCBI Taxonomy" id="412755"/>
    <lineage>
        <taxon>unclassified sequences</taxon>
        <taxon>metagenomes</taxon>
        <taxon>ecological metagenomes</taxon>
    </lineage>
</organism>